<evidence type="ECO:0000313" key="2">
    <source>
        <dbReference type="EMBL" id="TFK17531.1"/>
    </source>
</evidence>
<name>A0A5C3KC55_COPMA</name>
<evidence type="ECO:0008006" key="4">
    <source>
        <dbReference type="Google" id="ProtNLM"/>
    </source>
</evidence>
<sequence>MARPIDFMYKGRMSAHGASVNAIEISPNGCYVVFRDENGNLEISTTFPHWKRLRLFRPQHTVRSISWHPSPDLPRTFAFATANGCFYIITFDEHNESYDRVEFFWLEAYPHAFTIDPNDGFLAIAFGNSIKVYQNSFKPGNLKKSLSNPTQDITVAADIFPSNLSNLLFHRIRKFPRSLHFVQRDGSSLLVAAFPTRIIMWAVPGFFRLCVIDTTDKFEYIGSVVPSVSRETLAIHAFRSIFLLDLNNDLQNVKASTFVEHPLPLPSQSSRLVGMTWLDNQTLACGTTSLGINILNVNEARDHIFAVTLDHNCDSGCQTIASGSLEGHAFCVTAQGTGADTVLCVAVFLPPGHLEFPPRLFPSVKGRDDSLPCNSIHILALPCGFFFLIFHILVMLIAQVLQPHLPNVICANQFAIASSVTVVEWRTTTITALASASGLTAPTLTIAATVTSTVTLPATFTTELFLPQGQGCARSDFPVPTGVIEL</sequence>
<keyword evidence="1" id="KW-0812">Transmembrane</keyword>
<evidence type="ECO:0000313" key="3">
    <source>
        <dbReference type="Proteomes" id="UP000307440"/>
    </source>
</evidence>
<accession>A0A5C3KC55</accession>
<keyword evidence="3" id="KW-1185">Reference proteome</keyword>
<dbReference type="EMBL" id="ML210496">
    <property type="protein sequence ID" value="TFK17531.1"/>
    <property type="molecule type" value="Genomic_DNA"/>
</dbReference>
<feature type="transmembrane region" description="Helical" evidence="1">
    <location>
        <begin position="376"/>
        <end position="398"/>
    </location>
</feature>
<organism evidence="2 3">
    <name type="scientific">Coprinopsis marcescibilis</name>
    <name type="common">Agaric fungus</name>
    <name type="synonym">Psathyrella marcescibilis</name>
    <dbReference type="NCBI Taxonomy" id="230819"/>
    <lineage>
        <taxon>Eukaryota</taxon>
        <taxon>Fungi</taxon>
        <taxon>Dikarya</taxon>
        <taxon>Basidiomycota</taxon>
        <taxon>Agaricomycotina</taxon>
        <taxon>Agaricomycetes</taxon>
        <taxon>Agaricomycetidae</taxon>
        <taxon>Agaricales</taxon>
        <taxon>Agaricineae</taxon>
        <taxon>Psathyrellaceae</taxon>
        <taxon>Coprinopsis</taxon>
    </lineage>
</organism>
<dbReference type="InterPro" id="IPR015943">
    <property type="entry name" value="WD40/YVTN_repeat-like_dom_sf"/>
</dbReference>
<reference evidence="2 3" key="1">
    <citation type="journal article" date="2019" name="Nat. Ecol. Evol.">
        <title>Megaphylogeny resolves global patterns of mushroom evolution.</title>
        <authorList>
            <person name="Varga T."/>
            <person name="Krizsan K."/>
            <person name="Foldi C."/>
            <person name="Dima B."/>
            <person name="Sanchez-Garcia M."/>
            <person name="Sanchez-Ramirez S."/>
            <person name="Szollosi G.J."/>
            <person name="Szarkandi J.G."/>
            <person name="Papp V."/>
            <person name="Albert L."/>
            <person name="Andreopoulos W."/>
            <person name="Angelini C."/>
            <person name="Antonin V."/>
            <person name="Barry K.W."/>
            <person name="Bougher N.L."/>
            <person name="Buchanan P."/>
            <person name="Buyck B."/>
            <person name="Bense V."/>
            <person name="Catcheside P."/>
            <person name="Chovatia M."/>
            <person name="Cooper J."/>
            <person name="Damon W."/>
            <person name="Desjardin D."/>
            <person name="Finy P."/>
            <person name="Geml J."/>
            <person name="Haridas S."/>
            <person name="Hughes K."/>
            <person name="Justo A."/>
            <person name="Karasinski D."/>
            <person name="Kautmanova I."/>
            <person name="Kiss B."/>
            <person name="Kocsube S."/>
            <person name="Kotiranta H."/>
            <person name="LaButti K.M."/>
            <person name="Lechner B.E."/>
            <person name="Liimatainen K."/>
            <person name="Lipzen A."/>
            <person name="Lukacs Z."/>
            <person name="Mihaltcheva S."/>
            <person name="Morgado L.N."/>
            <person name="Niskanen T."/>
            <person name="Noordeloos M.E."/>
            <person name="Ohm R.A."/>
            <person name="Ortiz-Santana B."/>
            <person name="Ovrebo C."/>
            <person name="Racz N."/>
            <person name="Riley R."/>
            <person name="Savchenko A."/>
            <person name="Shiryaev A."/>
            <person name="Soop K."/>
            <person name="Spirin V."/>
            <person name="Szebenyi C."/>
            <person name="Tomsovsky M."/>
            <person name="Tulloss R.E."/>
            <person name="Uehling J."/>
            <person name="Grigoriev I.V."/>
            <person name="Vagvolgyi C."/>
            <person name="Papp T."/>
            <person name="Martin F.M."/>
            <person name="Miettinen O."/>
            <person name="Hibbett D.S."/>
            <person name="Nagy L.G."/>
        </authorList>
    </citation>
    <scope>NUCLEOTIDE SEQUENCE [LARGE SCALE GENOMIC DNA]</scope>
    <source>
        <strain evidence="2 3">CBS 121175</strain>
    </source>
</reference>
<dbReference type="SUPFAM" id="SSF50978">
    <property type="entry name" value="WD40 repeat-like"/>
    <property type="match status" value="1"/>
</dbReference>
<proteinExistence type="predicted"/>
<evidence type="ECO:0000256" key="1">
    <source>
        <dbReference type="SAM" id="Phobius"/>
    </source>
</evidence>
<keyword evidence="1" id="KW-1133">Transmembrane helix</keyword>
<keyword evidence="1" id="KW-0472">Membrane</keyword>
<dbReference type="Proteomes" id="UP000307440">
    <property type="component" value="Unassembled WGS sequence"/>
</dbReference>
<protein>
    <recommendedName>
        <fullName evidence="4">WD40 repeat-like protein</fullName>
    </recommendedName>
</protein>
<dbReference type="InterPro" id="IPR036322">
    <property type="entry name" value="WD40_repeat_dom_sf"/>
</dbReference>
<dbReference type="AlphaFoldDB" id="A0A5C3KC55"/>
<dbReference type="Gene3D" id="2.130.10.10">
    <property type="entry name" value="YVTN repeat-like/Quinoprotein amine dehydrogenase"/>
    <property type="match status" value="1"/>
</dbReference>
<gene>
    <name evidence="2" type="ORF">FA15DRAFT_710708</name>
</gene>